<dbReference type="SUPFAM" id="SSF64356">
    <property type="entry name" value="SNARE-like"/>
    <property type="match status" value="1"/>
</dbReference>
<dbReference type="Proteomes" id="UP000700334">
    <property type="component" value="Unassembled WGS sequence"/>
</dbReference>
<protein>
    <submittedName>
        <fullName evidence="1">AP-2 complex subunit mu</fullName>
    </submittedName>
</protein>
<dbReference type="AlphaFoldDB" id="A0A8J6A1W2"/>
<proteinExistence type="predicted"/>
<name>A0A8J6A1W2_GALPY</name>
<accession>A0A8J6A1W2</accession>
<evidence type="ECO:0000313" key="1">
    <source>
        <dbReference type="EMBL" id="KAG8513821.1"/>
    </source>
</evidence>
<reference evidence="1" key="1">
    <citation type="journal article" date="2021" name="Evol. Appl.">
        <title>The genome of the Pyrenean desman and the effects of bottlenecks and inbreeding on the genomic landscape of an endangered species.</title>
        <authorList>
            <person name="Escoda L."/>
            <person name="Castresana J."/>
        </authorList>
    </citation>
    <scope>NUCLEOTIDE SEQUENCE</scope>
    <source>
        <strain evidence="1">IBE-C5619</strain>
    </source>
</reference>
<dbReference type="InterPro" id="IPR011012">
    <property type="entry name" value="Longin-like_dom_sf"/>
</dbReference>
<organism evidence="1 2">
    <name type="scientific">Galemys pyrenaicus</name>
    <name type="common">Iberian desman</name>
    <name type="synonym">Pyrenean desman</name>
    <dbReference type="NCBI Taxonomy" id="202257"/>
    <lineage>
        <taxon>Eukaryota</taxon>
        <taxon>Metazoa</taxon>
        <taxon>Chordata</taxon>
        <taxon>Craniata</taxon>
        <taxon>Vertebrata</taxon>
        <taxon>Euteleostomi</taxon>
        <taxon>Mammalia</taxon>
        <taxon>Eutheria</taxon>
        <taxon>Laurasiatheria</taxon>
        <taxon>Eulipotyphla</taxon>
        <taxon>Talpidae</taxon>
        <taxon>Galemys</taxon>
    </lineage>
</organism>
<keyword evidence="2" id="KW-1185">Reference proteome</keyword>
<dbReference type="EMBL" id="JAGFMF010011760">
    <property type="protein sequence ID" value="KAG8513821.1"/>
    <property type="molecule type" value="Genomic_DNA"/>
</dbReference>
<comment type="caution">
    <text evidence="1">The sequence shown here is derived from an EMBL/GenBank/DDBJ whole genome shotgun (WGS) entry which is preliminary data.</text>
</comment>
<gene>
    <name evidence="1" type="ORF">J0S82_000490</name>
</gene>
<evidence type="ECO:0000313" key="2">
    <source>
        <dbReference type="Proteomes" id="UP000700334"/>
    </source>
</evidence>
<sequence length="220" mass="24883">MGCGDMFTFNHKGKVLVSRFYRDDLGRNAPHPEQADSLIINITFATSFQHLAPGANIWLTAVNKQNRNPTLARTVRKTPRYELLDEMLDFGSTNNLEKQAVQIFSQVTRQIGWCWEGIKYCRKSSSLMFWKSVNHLMCLQGNYDSKHGNSFMPPDGELKAHDISQYQGYHPSFLCDPIRSGTHQAGGQGGIKSNFKPSLMVQIIEVTDDPNPTEQKKGCR</sequence>